<proteinExistence type="predicted"/>
<reference evidence="10 11" key="1">
    <citation type="submission" date="2019-03" db="EMBL/GenBank/DDBJ databases">
        <title>Genomics of glacier-inhabiting Cryobacterium strains.</title>
        <authorList>
            <person name="Liu Q."/>
            <person name="Xin Y.-H."/>
        </authorList>
    </citation>
    <scope>NUCLEOTIDE SEQUENCE [LARGE SCALE GENOMIC DNA]</scope>
    <source>
        <strain evidence="10 11">Sr36</strain>
    </source>
</reference>
<dbReference type="Pfam" id="PF02518">
    <property type="entry name" value="HATPase_c"/>
    <property type="match status" value="1"/>
</dbReference>
<dbReference type="PANTHER" id="PTHR43547:SF2">
    <property type="entry name" value="HYBRID SIGNAL TRANSDUCTION HISTIDINE KINASE C"/>
    <property type="match status" value="1"/>
</dbReference>
<dbReference type="InterPro" id="IPR003661">
    <property type="entry name" value="HisK_dim/P_dom"/>
</dbReference>
<dbReference type="CDD" id="cd00082">
    <property type="entry name" value="HisKA"/>
    <property type="match status" value="1"/>
</dbReference>
<dbReference type="OrthoDB" id="9757990at2"/>
<dbReference type="InterPro" id="IPR004358">
    <property type="entry name" value="Sig_transdc_His_kin-like_C"/>
</dbReference>
<evidence type="ECO:0000256" key="4">
    <source>
        <dbReference type="ARBA" id="ARBA00022553"/>
    </source>
</evidence>
<evidence type="ECO:0000256" key="8">
    <source>
        <dbReference type="SAM" id="Phobius"/>
    </source>
</evidence>
<dbReference type="Pfam" id="PF00512">
    <property type="entry name" value="HisKA"/>
    <property type="match status" value="1"/>
</dbReference>
<evidence type="ECO:0000256" key="2">
    <source>
        <dbReference type="ARBA" id="ARBA00004236"/>
    </source>
</evidence>
<feature type="transmembrane region" description="Helical" evidence="8">
    <location>
        <begin position="147"/>
        <end position="165"/>
    </location>
</feature>
<dbReference type="SMART" id="SM00388">
    <property type="entry name" value="HisKA"/>
    <property type="match status" value="1"/>
</dbReference>
<dbReference type="PRINTS" id="PR00344">
    <property type="entry name" value="BCTRLSENSOR"/>
</dbReference>
<dbReference type="SMART" id="SM00387">
    <property type="entry name" value="HATPase_c"/>
    <property type="match status" value="1"/>
</dbReference>
<dbReference type="CDD" id="cd00075">
    <property type="entry name" value="HATPase"/>
    <property type="match status" value="1"/>
</dbReference>
<keyword evidence="8" id="KW-1133">Transmembrane helix</keyword>
<dbReference type="EMBL" id="SOHK01000004">
    <property type="protein sequence ID" value="TFD69482.1"/>
    <property type="molecule type" value="Genomic_DNA"/>
</dbReference>
<keyword evidence="8" id="KW-0812">Transmembrane</keyword>
<dbReference type="AlphaFoldDB" id="A0A4R9ATT9"/>
<name>A0A4R9ATT9_9MICO</name>
<dbReference type="InterPro" id="IPR036097">
    <property type="entry name" value="HisK_dim/P_sf"/>
</dbReference>
<keyword evidence="4" id="KW-0597">Phosphoprotein</keyword>
<dbReference type="FunFam" id="3.30.565.10:FF:000006">
    <property type="entry name" value="Sensor histidine kinase WalK"/>
    <property type="match status" value="1"/>
</dbReference>
<dbReference type="GO" id="GO:0005886">
    <property type="term" value="C:plasma membrane"/>
    <property type="evidence" value="ECO:0007669"/>
    <property type="project" value="UniProtKB-SubCell"/>
</dbReference>
<sequence>MVQHYEGYGRSLLEFQIVVFGALIVVGTAVLLSHPHALDLSIYIVGASIVALVTLVTAIWRNRPVLKRFSVLLPLADLLGIRFTAHAEGATLSGGALLLILPMIWLAYSFSVSGVLAGITLILITSPVGLLQTYAGDIDPDNFTRTVAYPLTLLILAAAAGVTGARMRRKRVQLAEQTALTEQAVRDRDDLIEAVTHELRTPLTSILGNAELVLEASEQPQTVARRAGVIVRSAEQMEAILTDLLHARSTGTALLGLHTAATDLRGLIENCLAASRAAADAREVTLHLTVSDTLWAEVDPNRMRQVLDNLLTNAIKYNRVGGTVLVSETLTANTMTLAITDSGCGIAPADRTLVFEPYYRTDSAHRSAQGGTGLGLGISRDITRRHGGDLRLVTSSAAGSRFELTLPLAISGRAVAVPDREGTAKTPGREGGNVGA</sequence>
<feature type="transmembrane region" description="Helical" evidence="8">
    <location>
        <begin position="40"/>
        <end position="60"/>
    </location>
</feature>
<comment type="catalytic activity">
    <reaction evidence="1">
        <text>ATP + protein L-histidine = ADP + protein N-phospho-L-histidine.</text>
        <dbReference type="EC" id="2.7.13.3"/>
    </reaction>
</comment>
<feature type="transmembrane region" description="Helical" evidence="8">
    <location>
        <begin position="12"/>
        <end position="34"/>
    </location>
</feature>
<evidence type="ECO:0000256" key="6">
    <source>
        <dbReference type="ARBA" id="ARBA00022777"/>
    </source>
</evidence>
<dbReference type="InterPro" id="IPR003594">
    <property type="entry name" value="HATPase_dom"/>
</dbReference>
<evidence type="ECO:0000256" key="1">
    <source>
        <dbReference type="ARBA" id="ARBA00000085"/>
    </source>
</evidence>
<dbReference type="PANTHER" id="PTHR43547">
    <property type="entry name" value="TWO-COMPONENT HISTIDINE KINASE"/>
    <property type="match status" value="1"/>
</dbReference>
<dbReference type="EC" id="2.7.13.3" evidence="3"/>
<accession>A0A4R9ATT9</accession>
<evidence type="ECO:0000313" key="11">
    <source>
        <dbReference type="Proteomes" id="UP000298154"/>
    </source>
</evidence>
<dbReference type="GO" id="GO:0000155">
    <property type="term" value="F:phosphorelay sensor kinase activity"/>
    <property type="evidence" value="ECO:0007669"/>
    <property type="project" value="InterPro"/>
</dbReference>
<dbReference type="RefSeq" id="WP_134553871.1">
    <property type="nucleotide sequence ID" value="NZ_SOHK01000004.1"/>
</dbReference>
<organism evidence="10 11">
    <name type="scientific">Cryobacterium ruanii</name>
    <dbReference type="NCBI Taxonomy" id="1259197"/>
    <lineage>
        <taxon>Bacteria</taxon>
        <taxon>Bacillati</taxon>
        <taxon>Actinomycetota</taxon>
        <taxon>Actinomycetes</taxon>
        <taxon>Micrococcales</taxon>
        <taxon>Microbacteriaceae</taxon>
        <taxon>Cryobacterium</taxon>
    </lineage>
</organism>
<dbReference type="PROSITE" id="PS50109">
    <property type="entry name" value="HIS_KIN"/>
    <property type="match status" value="1"/>
</dbReference>
<keyword evidence="11" id="KW-1185">Reference proteome</keyword>
<evidence type="ECO:0000256" key="7">
    <source>
        <dbReference type="ARBA" id="ARBA00023012"/>
    </source>
</evidence>
<evidence type="ECO:0000256" key="3">
    <source>
        <dbReference type="ARBA" id="ARBA00012438"/>
    </source>
</evidence>
<evidence type="ECO:0000313" key="10">
    <source>
        <dbReference type="EMBL" id="TFD69482.1"/>
    </source>
</evidence>
<feature type="domain" description="Histidine kinase" evidence="9">
    <location>
        <begin position="194"/>
        <end position="410"/>
    </location>
</feature>
<dbReference type="InterPro" id="IPR036890">
    <property type="entry name" value="HATPase_C_sf"/>
</dbReference>
<dbReference type="Proteomes" id="UP000298154">
    <property type="component" value="Unassembled WGS sequence"/>
</dbReference>
<evidence type="ECO:0000259" key="9">
    <source>
        <dbReference type="PROSITE" id="PS50109"/>
    </source>
</evidence>
<protein>
    <recommendedName>
        <fullName evidence="3">histidine kinase</fullName>
        <ecNumber evidence="3">2.7.13.3</ecNumber>
    </recommendedName>
</protein>
<comment type="caution">
    <text evidence="10">The sequence shown here is derived from an EMBL/GenBank/DDBJ whole genome shotgun (WGS) entry which is preliminary data.</text>
</comment>
<evidence type="ECO:0000256" key="5">
    <source>
        <dbReference type="ARBA" id="ARBA00022679"/>
    </source>
</evidence>
<keyword evidence="5" id="KW-0808">Transferase</keyword>
<feature type="transmembrane region" description="Helical" evidence="8">
    <location>
        <begin position="115"/>
        <end position="135"/>
    </location>
</feature>
<dbReference type="SUPFAM" id="SSF55874">
    <property type="entry name" value="ATPase domain of HSP90 chaperone/DNA topoisomerase II/histidine kinase"/>
    <property type="match status" value="1"/>
</dbReference>
<keyword evidence="7" id="KW-0902">Two-component regulatory system</keyword>
<dbReference type="SUPFAM" id="SSF47384">
    <property type="entry name" value="Homodimeric domain of signal transducing histidine kinase"/>
    <property type="match status" value="1"/>
</dbReference>
<dbReference type="Gene3D" id="3.30.565.10">
    <property type="entry name" value="Histidine kinase-like ATPase, C-terminal domain"/>
    <property type="match status" value="1"/>
</dbReference>
<gene>
    <name evidence="10" type="ORF">E3T47_01485</name>
</gene>
<keyword evidence="8" id="KW-0472">Membrane</keyword>
<comment type="subcellular location">
    <subcellularLocation>
        <location evidence="2">Cell membrane</location>
    </subcellularLocation>
</comment>
<dbReference type="InterPro" id="IPR005467">
    <property type="entry name" value="His_kinase_dom"/>
</dbReference>
<keyword evidence="6 10" id="KW-0418">Kinase</keyword>
<dbReference type="Gene3D" id="1.10.287.130">
    <property type="match status" value="1"/>
</dbReference>